<dbReference type="EMBL" id="MAAO01000008">
    <property type="protein sequence ID" value="OUR95338.1"/>
    <property type="molecule type" value="Genomic_DNA"/>
</dbReference>
<keyword evidence="1 3" id="KW-0597">Phosphoprotein</keyword>
<evidence type="ECO:0000313" key="5">
    <source>
        <dbReference type="EMBL" id="OUR95338.1"/>
    </source>
</evidence>
<feature type="domain" description="Response regulatory" evidence="4">
    <location>
        <begin position="138"/>
        <end position="258"/>
    </location>
</feature>
<dbReference type="Pfam" id="PF00072">
    <property type="entry name" value="Response_reg"/>
    <property type="match status" value="1"/>
</dbReference>
<proteinExistence type="predicted"/>
<sequence length="262" mass="30511">MFDYKFVLSIGSPEFLKKIHLEFSQEVEYKFLATHLFSRATSMLKNQSFNVIIIEHKQDSIDALQVYNHVRDYFNNVPICIVSKTDKVAHFSSLAELDCNLEIYEDEQENEIENKLLNFVHSAKNRELDLSKLLVHSRVLVVDDAKINRAFLRDFLNNHFNKKGITIDEAEDGVQCISKIKKHSYDFILLDYILPRIEGDDILRVIRKKYNKTELPVIVVSSQENLSNVKKLIEFGVNDYVPRPIDHDVLLKKIAKCLRIKA</sequence>
<dbReference type="Gene3D" id="3.40.50.2300">
    <property type="match status" value="1"/>
</dbReference>
<name>A0A1Y5F434_9BACT</name>
<evidence type="ECO:0000256" key="1">
    <source>
        <dbReference type="ARBA" id="ARBA00022553"/>
    </source>
</evidence>
<dbReference type="PANTHER" id="PTHR44591:SF14">
    <property type="entry name" value="PROTEIN PILG"/>
    <property type="match status" value="1"/>
</dbReference>
<dbReference type="PANTHER" id="PTHR44591">
    <property type="entry name" value="STRESS RESPONSE REGULATOR PROTEIN 1"/>
    <property type="match status" value="1"/>
</dbReference>
<comment type="caution">
    <text evidence="5">The sequence shown here is derived from an EMBL/GenBank/DDBJ whole genome shotgun (WGS) entry which is preliminary data.</text>
</comment>
<protein>
    <recommendedName>
        <fullName evidence="4">Response regulatory domain-containing protein</fullName>
    </recommendedName>
</protein>
<organism evidence="5 6">
    <name type="scientific">Halobacteriovorax marinus</name>
    <dbReference type="NCBI Taxonomy" id="97084"/>
    <lineage>
        <taxon>Bacteria</taxon>
        <taxon>Pseudomonadati</taxon>
        <taxon>Bdellovibrionota</taxon>
        <taxon>Bacteriovoracia</taxon>
        <taxon>Bacteriovoracales</taxon>
        <taxon>Halobacteriovoraceae</taxon>
        <taxon>Halobacteriovorax</taxon>
    </lineage>
</organism>
<evidence type="ECO:0000256" key="3">
    <source>
        <dbReference type="PROSITE-ProRule" id="PRU00169"/>
    </source>
</evidence>
<dbReference type="PROSITE" id="PS50110">
    <property type="entry name" value="RESPONSE_REGULATORY"/>
    <property type="match status" value="1"/>
</dbReference>
<dbReference type="SMART" id="SM00448">
    <property type="entry name" value="REC"/>
    <property type="match status" value="1"/>
</dbReference>
<accession>A0A1Y5F434</accession>
<evidence type="ECO:0000259" key="4">
    <source>
        <dbReference type="PROSITE" id="PS50110"/>
    </source>
</evidence>
<dbReference type="InterPro" id="IPR050595">
    <property type="entry name" value="Bact_response_regulator"/>
</dbReference>
<dbReference type="AlphaFoldDB" id="A0A1Y5F434"/>
<dbReference type="GO" id="GO:0000160">
    <property type="term" value="P:phosphorelay signal transduction system"/>
    <property type="evidence" value="ECO:0007669"/>
    <property type="project" value="UniProtKB-KW"/>
</dbReference>
<evidence type="ECO:0000256" key="2">
    <source>
        <dbReference type="ARBA" id="ARBA00023012"/>
    </source>
</evidence>
<dbReference type="InterPro" id="IPR001789">
    <property type="entry name" value="Sig_transdc_resp-reg_receiver"/>
</dbReference>
<reference evidence="6" key="1">
    <citation type="journal article" date="2017" name="Proc. Natl. Acad. Sci. U.S.A.">
        <title>Simulation of Deepwater Horizon oil plume reveals substrate specialization within a complex community of hydrocarbon-degraders.</title>
        <authorList>
            <person name="Hu P."/>
            <person name="Dubinsky E.A."/>
            <person name="Probst A.J."/>
            <person name="Wang J."/>
            <person name="Sieber C.M.K."/>
            <person name="Tom L.M."/>
            <person name="Gardinali P."/>
            <person name="Banfield J.F."/>
            <person name="Atlas R.M."/>
            <person name="Andersen G.L."/>
        </authorList>
    </citation>
    <scope>NUCLEOTIDE SEQUENCE [LARGE SCALE GENOMIC DNA]</scope>
</reference>
<keyword evidence="2" id="KW-0902">Two-component regulatory system</keyword>
<evidence type="ECO:0000313" key="6">
    <source>
        <dbReference type="Proteomes" id="UP000196531"/>
    </source>
</evidence>
<dbReference type="Proteomes" id="UP000196531">
    <property type="component" value="Unassembled WGS sequence"/>
</dbReference>
<dbReference type="SUPFAM" id="SSF52172">
    <property type="entry name" value="CheY-like"/>
    <property type="match status" value="2"/>
</dbReference>
<dbReference type="InterPro" id="IPR011006">
    <property type="entry name" value="CheY-like_superfamily"/>
</dbReference>
<gene>
    <name evidence="5" type="ORF">A9Q84_15995</name>
</gene>
<feature type="modified residue" description="4-aspartylphosphate" evidence="3">
    <location>
        <position position="191"/>
    </location>
</feature>